<accession>A0A1M5H0T6</accession>
<dbReference type="InterPro" id="IPR036640">
    <property type="entry name" value="ABC1_TM_sf"/>
</dbReference>
<feature type="transmembrane region" description="Helical" evidence="9">
    <location>
        <begin position="301"/>
        <end position="322"/>
    </location>
</feature>
<dbReference type="RefSeq" id="WP_073041353.1">
    <property type="nucleotide sequence ID" value="NZ_FQVB01000041.1"/>
</dbReference>
<dbReference type="InterPro" id="IPR027417">
    <property type="entry name" value="P-loop_NTPase"/>
</dbReference>
<evidence type="ECO:0000313" key="12">
    <source>
        <dbReference type="EMBL" id="SHG09563.1"/>
    </source>
</evidence>
<reference evidence="13" key="1">
    <citation type="submission" date="2016-11" db="EMBL/GenBank/DDBJ databases">
        <authorList>
            <person name="Varghese N."/>
            <person name="Submissions S."/>
        </authorList>
    </citation>
    <scope>NUCLEOTIDE SEQUENCE [LARGE SCALE GENOMIC DNA]</scope>
    <source>
        <strain evidence="13">DSM 9756</strain>
    </source>
</reference>
<evidence type="ECO:0000256" key="4">
    <source>
        <dbReference type="ARBA" id="ARBA00022692"/>
    </source>
</evidence>
<dbReference type="SUPFAM" id="SSF52540">
    <property type="entry name" value="P-loop containing nucleoside triphosphate hydrolases"/>
    <property type="match status" value="1"/>
</dbReference>
<dbReference type="EMBL" id="FQVB01000041">
    <property type="protein sequence ID" value="SHG09563.1"/>
    <property type="molecule type" value="Genomic_DNA"/>
</dbReference>
<dbReference type="PROSITE" id="PS50929">
    <property type="entry name" value="ABC_TM1F"/>
    <property type="match status" value="1"/>
</dbReference>
<dbReference type="Gene3D" id="1.20.1560.10">
    <property type="entry name" value="ABC transporter type 1, transmembrane domain"/>
    <property type="match status" value="1"/>
</dbReference>
<dbReference type="InterPro" id="IPR039421">
    <property type="entry name" value="Type_1_exporter"/>
</dbReference>
<evidence type="ECO:0000256" key="3">
    <source>
        <dbReference type="ARBA" id="ARBA00022475"/>
    </source>
</evidence>
<evidence type="ECO:0000313" key="13">
    <source>
        <dbReference type="Proteomes" id="UP000184076"/>
    </source>
</evidence>
<dbReference type="Gene3D" id="3.40.50.300">
    <property type="entry name" value="P-loop containing nucleotide triphosphate hydrolases"/>
    <property type="match status" value="1"/>
</dbReference>
<keyword evidence="5" id="KW-0547">Nucleotide-binding</keyword>
<feature type="domain" description="ABC transporter" evidence="10">
    <location>
        <begin position="374"/>
        <end position="608"/>
    </location>
</feature>
<dbReference type="PROSITE" id="PS00211">
    <property type="entry name" value="ABC_TRANSPORTER_1"/>
    <property type="match status" value="1"/>
</dbReference>
<dbReference type="GO" id="GO:0015421">
    <property type="term" value="F:ABC-type oligopeptide transporter activity"/>
    <property type="evidence" value="ECO:0007669"/>
    <property type="project" value="TreeGrafter"/>
</dbReference>
<dbReference type="Pfam" id="PF00664">
    <property type="entry name" value="ABC_membrane"/>
    <property type="match status" value="1"/>
</dbReference>
<evidence type="ECO:0000256" key="8">
    <source>
        <dbReference type="ARBA" id="ARBA00023136"/>
    </source>
</evidence>
<dbReference type="InterPro" id="IPR003593">
    <property type="entry name" value="AAA+_ATPase"/>
</dbReference>
<dbReference type="STRING" id="1121391.SAMN02745206_03252"/>
<comment type="subcellular location">
    <subcellularLocation>
        <location evidence="1">Cell membrane</location>
        <topology evidence="1">Multi-pass membrane protein</topology>
    </subcellularLocation>
</comment>
<keyword evidence="4 9" id="KW-0812">Transmembrane</keyword>
<evidence type="ECO:0000256" key="7">
    <source>
        <dbReference type="ARBA" id="ARBA00022989"/>
    </source>
</evidence>
<dbReference type="AlphaFoldDB" id="A0A1M5H0T6"/>
<organism evidence="12 13">
    <name type="scientific">Desulfacinum infernum DSM 9756</name>
    <dbReference type="NCBI Taxonomy" id="1121391"/>
    <lineage>
        <taxon>Bacteria</taxon>
        <taxon>Pseudomonadati</taxon>
        <taxon>Thermodesulfobacteriota</taxon>
        <taxon>Syntrophobacteria</taxon>
        <taxon>Syntrophobacterales</taxon>
        <taxon>Syntrophobacteraceae</taxon>
        <taxon>Desulfacinum</taxon>
    </lineage>
</organism>
<evidence type="ECO:0000259" key="10">
    <source>
        <dbReference type="PROSITE" id="PS50893"/>
    </source>
</evidence>
<evidence type="ECO:0000256" key="1">
    <source>
        <dbReference type="ARBA" id="ARBA00004651"/>
    </source>
</evidence>
<name>A0A1M5H0T6_9BACT</name>
<gene>
    <name evidence="12" type="ORF">SAMN02745206_03252</name>
</gene>
<proteinExistence type="predicted"/>
<feature type="transmembrane region" description="Helical" evidence="9">
    <location>
        <begin position="90"/>
        <end position="111"/>
    </location>
</feature>
<evidence type="ECO:0000256" key="6">
    <source>
        <dbReference type="ARBA" id="ARBA00022840"/>
    </source>
</evidence>
<sequence length="621" mass="68876">MTQRASRKSHPRPTQLASAVRLHWKAALLVAAAMAGQTLLTLAQPWPLRSMIDHVVKNPAEAHDLAARYNLMEFILVSVRGFVQEDRFHFLFQGIFLLALIYCGNALLLYVQNMALASLGQRVVLTIRERLFSHLVALPHNYFEKARTGDLTSRISKDTADAQDILESILTVLIRSLPTIVGILVVSFTMDWIYALTFLMVIPVVYWANVFFSRRTREAVRKQRRIEGALASNVQEAFYYHKAVTSLSLESEIIDDFLEGGRESAEHAVRAGRFQGMLTASMDMLVGATSLLVLFVGILRIIHGCLTVGQLMVFLSYLNSLFKPIRELSKFASRWAKSAAALERIEEIMALNPLEVGASDLPHAVPAPRFRGHVEFRDVWFGYEKDHPILQDFRLAAAAGERVALVGDSGSGKSTILHLLMRLYDPDRGTVAIDGRDIRDFTLASLRGQMAVVLQDSYIFRMSVRENIAMAKPGASEEEITAAARAAGAHDFIQRLPQGYDTQLGEGGGGLSGGQKRRLAIARAILRDAPIVILDEPTVGLDAASEKRVMEAIGRLTRGRTTFMVTHQLATIMDFDRIVVLSGGKVVESGRHEDLIRADGLYRRLWESQQAGEDSSRAPVG</sequence>
<keyword evidence="8 9" id="KW-0472">Membrane</keyword>
<dbReference type="SMART" id="SM00382">
    <property type="entry name" value="AAA"/>
    <property type="match status" value="1"/>
</dbReference>
<dbReference type="InterPro" id="IPR011527">
    <property type="entry name" value="ABC1_TM_dom"/>
</dbReference>
<feature type="transmembrane region" description="Helical" evidence="9">
    <location>
        <begin position="165"/>
        <end position="186"/>
    </location>
</feature>
<dbReference type="Pfam" id="PF00005">
    <property type="entry name" value="ABC_tran"/>
    <property type="match status" value="1"/>
</dbReference>
<feature type="domain" description="ABC transmembrane type-1" evidence="11">
    <location>
        <begin position="28"/>
        <end position="337"/>
    </location>
</feature>
<dbReference type="PROSITE" id="PS50893">
    <property type="entry name" value="ABC_TRANSPORTER_2"/>
    <property type="match status" value="1"/>
</dbReference>
<dbReference type="GO" id="GO:0016887">
    <property type="term" value="F:ATP hydrolysis activity"/>
    <property type="evidence" value="ECO:0007669"/>
    <property type="project" value="InterPro"/>
</dbReference>
<keyword evidence="7 9" id="KW-1133">Transmembrane helix</keyword>
<keyword evidence="3" id="KW-1003">Cell membrane</keyword>
<dbReference type="GO" id="GO:0005886">
    <property type="term" value="C:plasma membrane"/>
    <property type="evidence" value="ECO:0007669"/>
    <property type="project" value="UniProtKB-SubCell"/>
</dbReference>
<feature type="transmembrane region" description="Helical" evidence="9">
    <location>
        <begin position="192"/>
        <end position="212"/>
    </location>
</feature>
<dbReference type="PANTHER" id="PTHR43394:SF1">
    <property type="entry name" value="ATP-BINDING CASSETTE SUB-FAMILY B MEMBER 10, MITOCHONDRIAL"/>
    <property type="match status" value="1"/>
</dbReference>
<dbReference type="InterPro" id="IPR003439">
    <property type="entry name" value="ABC_transporter-like_ATP-bd"/>
</dbReference>
<dbReference type="InterPro" id="IPR017871">
    <property type="entry name" value="ABC_transporter-like_CS"/>
</dbReference>
<dbReference type="Proteomes" id="UP000184076">
    <property type="component" value="Unassembled WGS sequence"/>
</dbReference>
<dbReference type="FunFam" id="3.40.50.300:FF:000221">
    <property type="entry name" value="Multidrug ABC transporter ATP-binding protein"/>
    <property type="match status" value="1"/>
</dbReference>
<dbReference type="OrthoDB" id="9760168at2"/>
<dbReference type="SUPFAM" id="SSF90123">
    <property type="entry name" value="ABC transporter transmembrane region"/>
    <property type="match status" value="1"/>
</dbReference>
<evidence type="ECO:0000259" key="11">
    <source>
        <dbReference type="PROSITE" id="PS50929"/>
    </source>
</evidence>
<dbReference type="GO" id="GO:0005524">
    <property type="term" value="F:ATP binding"/>
    <property type="evidence" value="ECO:0007669"/>
    <property type="project" value="UniProtKB-KW"/>
</dbReference>
<evidence type="ECO:0000256" key="2">
    <source>
        <dbReference type="ARBA" id="ARBA00022448"/>
    </source>
</evidence>
<keyword evidence="2" id="KW-0813">Transport</keyword>
<keyword evidence="13" id="KW-1185">Reference proteome</keyword>
<keyword evidence="6 12" id="KW-0067">ATP-binding</keyword>
<protein>
    <submittedName>
        <fullName evidence="12">ATP-binding cassette, subfamily B</fullName>
    </submittedName>
</protein>
<evidence type="ECO:0000256" key="9">
    <source>
        <dbReference type="SAM" id="Phobius"/>
    </source>
</evidence>
<evidence type="ECO:0000256" key="5">
    <source>
        <dbReference type="ARBA" id="ARBA00022741"/>
    </source>
</evidence>
<dbReference type="PANTHER" id="PTHR43394">
    <property type="entry name" value="ATP-DEPENDENT PERMEASE MDL1, MITOCHONDRIAL"/>
    <property type="match status" value="1"/>
</dbReference>